<feature type="domain" description="C2H2-type" evidence="9">
    <location>
        <begin position="339"/>
        <end position="368"/>
    </location>
</feature>
<dbReference type="AlphaFoldDB" id="A0A7J7JX21"/>
<dbReference type="GO" id="GO:0000978">
    <property type="term" value="F:RNA polymerase II cis-regulatory region sequence-specific DNA binding"/>
    <property type="evidence" value="ECO:0007669"/>
    <property type="project" value="TreeGrafter"/>
</dbReference>
<dbReference type="SMART" id="SM00355">
    <property type="entry name" value="ZnF_C2H2"/>
    <property type="match status" value="3"/>
</dbReference>
<dbReference type="FunFam" id="3.30.160.60:FF:000018">
    <property type="entry name" value="Krueppel-like factor 15"/>
    <property type="match status" value="1"/>
</dbReference>
<evidence type="ECO:0000256" key="2">
    <source>
        <dbReference type="ARBA" id="ARBA00022723"/>
    </source>
</evidence>
<evidence type="ECO:0000256" key="8">
    <source>
        <dbReference type="SAM" id="MobiDB-lite"/>
    </source>
</evidence>
<dbReference type="EMBL" id="VXIV02001650">
    <property type="protein sequence ID" value="KAF6030960.1"/>
    <property type="molecule type" value="Genomic_DNA"/>
</dbReference>
<evidence type="ECO:0000256" key="6">
    <source>
        <dbReference type="ARBA" id="ARBA00023242"/>
    </source>
</evidence>
<feature type="domain" description="C2H2-type" evidence="9">
    <location>
        <begin position="369"/>
        <end position="396"/>
    </location>
</feature>
<comment type="caution">
    <text evidence="10">The sequence shown here is derived from an EMBL/GenBank/DDBJ whole genome shotgun (WGS) entry which is preliminary data.</text>
</comment>
<keyword evidence="6" id="KW-0539">Nucleus</keyword>
<proteinExistence type="predicted"/>
<reference evidence="10" key="1">
    <citation type="submission" date="2020-06" db="EMBL/GenBank/DDBJ databases">
        <title>Draft genome of Bugula neritina, a colonial animal packing powerful symbionts and potential medicines.</title>
        <authorList>
            <person name="Rayko M."/>
        </authorList>
    </citation>
    <scope>NUCLEOTIDE SEQUENCE [LARGE SCALE GENOMIC DNA]</scope>
    <source>
        <strain evidence="10">Kwan_BN1</strain>
    </source>
</reference>
<evidence type="ECO:0000256" key="1">
    <source>
        <dbReference type="ARBA" id="ARBA00004123"/>
    </source>
</evidence>
<dbReference type="PROSITE" id="PS50157">
    <property type="entry name" value="ZINC_FINGER_C2H2_2"/>
    <property type="match status" value="3"/>
</dbReference>
<evidence type="ECO:0000256" key="4">
    <source>
        <dbReference type="ARBA" id="ARBA00022771"/>
    </source>
</evidence>
<organism evidence="10 11">
    <name type="scientific">Bugula neritina</name>
    <name type="common">Brown bryozoan</name>
    <name type="synonym">Sertularia neritina</name>
    <dbReference type="NCBI Taxonomy" id="10212"/>
    <lineage>
        <taxon>Eukaryota</taxon>
        <taxon>Metazoa</taxon>
        <taxon>Spiralia</taxon>
        <taxon>Lophotrochozoa</taxon>
        <taxon>Bryozoa</taxon>
        <taxon>Gymnolaemata</taxon>
        <taxon>Cheilostomatida</taxon>
        <taxon>Flustrina</taxon>
        <taxon>Buguloidea</taxon>
        <taxon>Bugulidae</taxon>
        <taxon>Bugula</taxon>
    </lineage>
</organism>
<evidence type="ECO:0000256" key="5">
    <source>
        <dbReference type="ARBA" id="ARBA00022833"/>
    </source>
</evidence>
<dbReference type="Proteomes" id="UP000593567">
    <property type="component" value="Unassembled WGS sequence"/>
</dbReference>
<protein>
    <recommendedName>
        <fullName evidence="9">C2H2-type domain-containing protein</fullName>
    </recommendedName>
</protein>
<evidence type="ECO:0000256" key="7">
    <source>
        <dbReference type="PROSITE-ProRule" id="PRU00042"/>
    </source>
</evidence>
<dbReference type="Gene3D" id="3.30.160.60">
    <property type="entry name" value="Classic Zinc Finger"/>
    <property type="match status" value="3"/>
</dbReference>
<evidence type="ECO:0000313" key="11">
    <source>
        <dbReference type="Proteomes" id="UP000593567"/>
    </source>
</evidence>
<name>A0A7J7JX21_BUGNE</name>
<dbReference type="PROSITE" id="PS00028">
    <property type="entry name" value="ZINC_FINGER_C2H2_1"/>
    <property type="match status" value="3"/>
</dbReference>
<dbReference type="PANTHER" id="PTHR23235">
    <property type="entry name" value="KRUEPPEL-LIKE TRANSCRIPTION FACTOR"/>
    <property type="match status" value="1"/>
</dbReference>
<feature type="region of interest" description="Disordered" evidence="8">
    <location>
        <begin position="257"/>
        <end position="290"/>
    </location>
</feature>
<comment type="subcellular location">
    <subcellularLocation>
        <location evidence="1">Nucleus</location>
    </subcellularLocation>
</comment>
<feature type="compositionally biased region" description="Polar residues" evidence="8">
    <location>
        <begin position="279"/>
        <end position="289"/>
    </location>
</feature>
<keyword evidence="3" id="KW-0677">Repeat</keyword>
<evidence type="ECO:0000259" key="9">
    <source>
        <dbReference type="PROSITE" id="PS50157"/>
    </source>
</evidence>
<dbReference type="InterPro" id="IPR036236">
    <property type="entry name" value="Znf_C2H2_sf"/>
</dbReference>
<sequence length="424" mass="48240">MNQHAALGYGKQDQIVPEYDSMSPDSFSSFNTSPPMYSQGPECWKLSTEDYDDQTNSISDLDDLFDLPEVQKVMLTDQGQDEVKIEPTELAKSISCPLQDATLHHSDHWQWNNENSASAYYCGSHHTSLVKQEPRLCHTPYPNPGIYPCYHFGQSKYAERPCNLPLTPSYNLKELPGYDSTYSCHTPVSNSNNVHYWLPTPGILTPPETPTTYVPNQMYSNQFLPPPSSGGAVTHPPLDHTSIQALKIDTLLDKATPRLSSTPGIKKFPPQMPSKRRGTQPTPRNTYPGCSTIRYNRKSNPDLEKRRTHRCDAPNCRKAYTKSSHLKAHQRLHTGEKPYLCSFPDCDWRFARSDELTRHTRKHTGAKPFCCNICERRFARSDHLALHMKRHGPKSQKMSNQIDMVQTATPQSECDIKQELFSMH</sequence>
<keyword evidence="11" id="KW-1185">Reference proteome</keyword>
<dbReference type="SUPFAM" id="SSF57667">
    <property type="entry name" value="beta-beta-alpha zinc fingers"/>
    <property type="match status" value="2"/>
</dbReference>
<keyword evidence="2" id="KW-0479">Metal-binding</keyword>
<feature type="compositionally biased region" description="Polar residues" evidence="8">
    <location>
        <begin position="23"/>
        <end position="35"/>
    </location>
</feature>
<dbReference type="GO" id="GO:0005634">
    <property type="term" value="C:nucleus"/>
    <property type="evidence" value="ECO:0007669"/>
    <property type="project" value="UniProtKB-SubCell"/>
</dbReference>
<keyword evidence="5" id="KW-0862">Zinc</keyword>
<dbReference type="FunFam" id="3.30.160.60:FF:000303">
    <property type="entry name" value="Zinc finger protein 41"/>
    <property type="match status" value="1"/>
</dbReference>
<evidence type="ECO:0000313" key="10">
    <source>
        <dbReference type="EMBL" id="KAF6030960.1"/>
    </source>
</evidence>
<feature type="region of interest" description="Disordered" evidence="8">
    <location>
        <begin position="1"/>
        <end position="35"/>
    </location>
</feature>
<dbReference type="PANTHER" id="PTHR23235:SF166">
    <property type="entry name" value="DENDRITIC ARBOR REDUCTION PROTEIN 1"/>
    <property type="match status" value="1"/>
</dbReference>
<dbReference type="OrthoDB" id="4748970at2759"/>
<dbReference type="GO" id="GO:0000981">
    <property type="term" value="F:DNA-binding transcription factor activity, RNA polymerase II-specific"/>
    <property type="evidence" value="ECO:0007669"/>
    <property type="project" value="TreeGrafter"/>
</dbReference>
<dbReference type="FunFam" id="3.30.160.60:FF:000021">
    <property type="entry name" value="Basic krueppel-like factor 3"/>
    <property type="match status" value="1"/>
</dbReference>
<accession>A0A7J7JX21</accession>
<evidence type="ECO:0000256" key="3">
    <source>
        <dbReference type="ARBA" id="ARBA00022737"/>
    </source>
</evidence>
<feature type="domain" description="C2H2-type" evidence="9">
    <location>
        <begin position="309"/>
        <end position="338"/>
    </location>
</feature>
<gene>
    <name evidence="10" type="ORF">EB796_010727</name>
</gene>
<keyword evidence="4 7" id="KW-0863">Zinc-finger</keyword>
<dbReference type="InterPro" id="IPR013087">
    <property type="entry name" value="Znf_C2H2_type"/>
</dbReference>
<dbReference type="Pfam" id="PF00096">
    <property type="entry name" value="zf-C2H2"/>
    <property type="match status" value="3"/>
</dbReference>
<dbReference type="GO" id="GO:0008270">
    <property type="term" value="F:zinc ion binding"/>
    <property type="evidence" value="ECO:0007669"/>
    <property type="project" value="UniProtKB-KW"/>
</dbReference>